<feature type="transmembrane region" description="Helical" evidence="2">
    <location>
        <begin position="187"/>
        <end position="210"/>
    </location>
</feature>
<feature type="compositionally biased region" description="Pro residues" evidence="1">
    <location>
        <begin position="279"/>
        <end position="290"/>
    </location>
</feature>
<dbReference type="Proteomes" id="UP000308671">
    <property type="component" value="Unassembled WGS sequence"/>
</dbReference>
<keyword evidence="2" id="KW-0812">Transmembrane</keyword>
<feature type="region of interest" description="Disordered" evidence="1">
    <location>
        <begin position="155"/>
        <end position="184"/>
    </location>
</feature>
<evidence type="ECO:0000313" key="4">
    <source>
        <dbReference type="Proteomes" id="UP000308671"/>
    </source>
</evidence>
<evidence type="ECO:0000256" key="2">
    <source>
        <dbReference type="SAM" id="Phobius"/>
    </source>
</evidence>
<reference evidence="3 4" key="1">
    <citation type="submission" date="2017-12" db="EMBL/GenBank/DDBJ databases">
        <title>Comparative genomics of Botrytis spp.</title>
        <authorList>
            <person name="Valero-Jimenez C.A."/>
            <person name="Tapia P."/>
            <person name="Veloso J."/>
            <person name="Silva-Moreno E."/>
            <person name="Staats M."/>
            <person name="Valdes J.H."/>
            <person name="Van Kan J.A.L."/>
        </authorList>
    </citation>
    <scope>NUCLEOTIDE SEQUENCE [LARGE SCALE GENOMIC DNA]</scope>
    <source>
        <strain evidence="3 4">MUCL435</strain>
    </source>
</reference>
<feature type="compositionally biased region" description="Low complexity" evidence="1">
    <location>
        <begin position="155"/>
        <end position="170"/>
    </location>
</feature>
<keyword evidence="2" id="KW-0472">Membrane</keyword>
<comment type="caution">
    <text evidence="3">The sequence shown here is derived from an EMBL/GenBank/DDBJ whole genome shotgun (WGS) entry which is preliminary data.</text>
</comment>
<accession>A0A4V4HUQ7</accession>
<keyword evidence="4" id="KW-1185">Reference proteome</keyword>
<feature type="compositionally biased region" description="Polar residues" evidence="1">
    <location>
        <begin position="171"/>
        <end position="184"/>
    </location>
</feature>
<gene>
    <name evidence="3" type="ORF">BGAL_0154g00010</name>
</gene>
<protein>
    <recommendedName>
        <fullName evidence="5">Mid2 domain-containing protein</fullName>
    </recommendedName>
</protein>
<dbReference type="AlphaFoldDB" id="A0A4V4HUQ7"/>
<feature type="compositionally biased region" description="Low complexity" evidence="1">
    <location>
        <begin position="298"/>
        <end position="309"/>
    </location>
</feature>
<dbReference type="EMBL" id="PQXL01000154">
    <property type="protein sequence ID" value="THV50336.1"/>
    <property type="molecule type" value="Genomic_DNA"/>
</dbReference>
<proteinExistence type="predicted"/>
<evidence type="ECO:0000313" key="3">
    <source>
        <dbReference type="EMBL" id="THV50336.1"/>
    </source>
</evidence>
<feature type="region of interest" description="Disordered" evidence="1">
    <location>
        <begin position="222"/>
        <end position="314"/>
    </location>
</feature>
<evidence type="ECO:0000256" key="1">
    <source>
        <dbReference type="SAM" id="MobiDB-lite"/>
    </source>
</evidence>
<evidence type="ECO:0008006" key="5">
    <source>
        <dbReference type="Google" id="ProtNLM"/>
    </source>
</evidence>
<organism evidence="3 4">
    <name type="scientific">Botrytis galanthina</name>
    <dbReference type="NCBI Taxonomy" id="278940"/>
    <lineage>
        <taxon>Eukaryota</taxon>
        <taxon>Fungi</taxon>
        <taxon>Dikarya</taxon>
        <taxon>Ascomycota</taxon>
        <taxon>Pezizomycotina</taxon>
        <taxon>Leotiomycetes</taxon>
        <taxon>Helotiales</taxon>
        <taxon>Sclerotiniaceae</taxon>
        <taxon>Botrytis</taxon>
    </lineage>
</organism>
<keyword evidence="2" id="KW-1133">Transmembrane helix</keyword>
<name>A0A4V4HUQ7_9HELO</name>
<feature type="compositionally biased region" description="Polar residues" evidence="1">
    <location>
        <begin position="240"/>
        <end position="249"/>
    </location>
</feature>
<sequence>MAQRWTFEAPVNVTATSLVNLTWAPHTFNVAKNGDFLLNLWLLRADSQDNTVVKKYAPFLLAGNQDVYNSFVLWTPTVDDIDFNVAAAGTHQLAWEHSSNNTSLNSSSTKFEAWSRGFHIISPVSSSTSSTSSPISSSTSSASTAFTTSIISTTSTVPTTSTTPITSTVSQESAQQSASPTGPNGTLTIGLVIGIIILLILSLSASFWGFRKYRWTKKSSLKLLSTPPDSPSPPNSEKSYNSPPTSILNPTPHEFYSPSPHSPHVPTLNSTLHELSSPSPNPSPSSPPNPTHREHHTSPTISSPHSTPPEYYVPSTNPVPFAHAELHSYPVPYTIPAPARDRSMDKFLLGDVKLAELPDNVRRVEM</sequence>
<dbReference type="OrthoDB" id="3560145at2759"/>